<comment type="caution">
    <text evidence="3">The sequence shown here is derived from an EMBL/GenBank/DDBJ whole genome shotgun (WGS) entry which is preliminary data.</text>
</comment>
<dbReference type="EMBL" id="WJXW01000010">
    <property type="protein sequence ID" value="KAF9732448.1"/>
    <property type="molecule type" value="Genomic_DNA"/>
</dbReference>
<evidence type="ECO:0000256" key="1">
    <source>
        <dbReference type="SAM" id="Coils"/>
    </source>
</evidence>
<dbReference type="AlphaFoldDB" id="A0A9P6GC77"/>
<keyword evidence="1" id="KW-0175">Coiled coil</keyword>
<feature type="region of interest" description="Disordered" evidence="2">
    <location>
        <begin position="1"/>
        <end position="50"/>
    </location>
</feature>
<feature type="coiled-coil region" evidence="1">
    <location>
        <begin position="340"/>
        <end position="377"/>
    </location>
</feature>
<organism evidence="3 4">
    <name type="scientific">Paraphaeosphaeria minitans</name>
    <dbReference type="NCBI Taxonomy" id="565426"/>
    <lineage>
        <taxon>Eukaryota</taxon>
        <taxon>Fungi</taxon>
        <taxon>Dikarya</taxon>
        <taxon>Ascomycota</taxon>
        <taxon>Pezizomycotina</taxon>
        <taxon>Dothideomycetes</taxon>
        <taxon>Pleosporomycetidae</taxon>
        <taxon>Pleosporales</taxon>
        <taxon>Massarineae</taxon>
        <taxon>Didymosphaeriaceae</taxon>
        <taxon>Paraphaeosphaeria</taxon>
    </lineage>
</organism>
<gene>
    <name evidence="3" type="ORF">PMIN01_09306</name>
</gene>
<dbReference type="Proteomes" id="UP000756921">
    <property type="component" value="Unassembled WGS sequence"/>
</dbReference>
<evidence type="ECO:0000313" key="4">
    <source>
        <dbReference type="Proteomes" id="UP000756921"/>
    </source>
</evidence>
<evidence type="ECO:0000313" key="3">
    <source>
        <dbReference type="EMBL" id="KAF9732448.1"/>
    </source>
</evidence>
<sequence>MTAAEKNLLDLAGAPNLLQSGTHVAAGSESSESRTADKMVTNKPRQVSSDSFASLAGLMKSKKAWAIPPKPLVPVANDRSTPTSLGDSASTTVTPACDYPALRTASADAAASGQVPHWASEGKRHLETLVSSEPTPTKNHGYDKAAMSKMDDLIAEMSKMDTEALPEWEVIPNQPMGAQLEHRVESPSQTLVGIDTASSSPVQGHVSPPRSETPAFGLLTTEDKLIPRYKDHESAFHLSVDEPMIRCTPQVWDTVIDQMATLKRENMEAQATLKREKMEAQTKLASLERDWTQRHQAKGDCSTELDELRYRLQVNKDHKAMMHRDMRQKEAEVLIKDLENESLKKQIADLDNMRERCEKLQAEADYLRTEIDKTEADNGQLKQIIIFKEQEVGELKESLARSKTKVTDHQQRADNLVDTQNAREKKLKKFEKLLRDAQDTEEKLLDEIQPLKKQAKDLDSQLREKTSSCDRMRNDLKHTEKRLEVASKALYKIENHQQLKGAAHLIIPSDHTKLPRLVLPCIECFARNVTCDSNSRCQNCNMSDERCHRWKCSQMHILRAGCQDFMCPLEHDDNGWLMLKQEQPQW</sequence>
<name>A0A9P6GC77_9PLEO</name>
<reference evidence="3" key="1">
    <citation type="journal article" date="2020" name="Mol. Plant Microbe Interact.">
        <title>Genome Sequence of the Biocontrol Agent Coniothyrium minitans strain Conio (IMI 134523).</title>
        <authorList>
            <person name="Patel D."/>
            <person name="Shittu T.A."/>
            <person name="Baroncelli R."/>
            <person name="Muthumeenakshi S."/>
            <person name="Osborne T.H."/>
            <person name="Janganan T.K."/>
            <person name="Sreenivasaprasad S."/>
        </authorList>
    </citation>
    <scope>NUCLEOTIDE SEQUENCE</scope>
    <source>
        <strain evidence="3">Conio</strain>
    </source>
</reference>
<dbReference type="OrthoDB" id="3777260at2759"/>
<proteinExistence type="predicted"/>
<protein>
    <submittedName>
        <fullName evidence="3">Uncharacterized protein</fullName>
    </submittedName>
</protein>
<keyword evidence="4" id="KW-1185">Reference proteome</keyword>
<evidence type="ECO:0000256" key="2">
    <source>
        <dbReference type="SAM" id="MobiDB-lite"/>
    </source>
</evidence>
<feature type="coiled-coil region" evidence="1">
    <location>
        <begin position="259"/>
        <end position="290"/>
    </location>
</feature>
<feature type="coiled-coil region" evidence="1">
    <location>
        <begin position="423"/>
        <end position="489"/>
    </location>
</feature>
<accession>A0A9P6GC77</accession>
<dbReference type="SUPFAM" id="SSF57997">
    <property type="entry name" value="Tropomyosin"/>
    <property type="match status" value="1"/>
</dbReference>